<evidence type="ECO:0000313" key="1">
    <source>
        <dbReference type="EMBL" id="JAH43588.1"/>
    </source>
</evidence>
<accession>A0A0E9SSS6</accession>
<reference evidence="1" key="2">
    <citation type="journal article" date="2015" name="Fish Shellfish Immunol.">
        <title>Early steps in the European eel (Anguilla anguilla)-Vibrio vulnificus interaction in the gills: Role of the RtxA13 toxin.</title>
        <authorList>
            <person name="Callol A."/>
            <person name="Pajuelo D."/>
            <person name="Ebbesson L."/>
            <person name="Teles M."/>
            <person name="MacKenzie S."/>
            <person name="Amaro C."/>
        </authorList>
    </citation>
    <scope>NUCLEOTIDE SEQUENCE</scope>
</reference>
<sequence length="22" mass="2392">MVSKNIENDVCAKVACTLILAR</sequence>
<reference evidence="1" key="1">
    <citation type="submission" date="2014-11" db="EMBL/GenBank/DDBJ databases">
        <authorList>
            <person name="Amaro Gonzalez C."/>
        </authorList>
    </citation>
    <scope>NUCLEOTIDE SEQUENCE</scope>
</reference>
<dbReference type="AlphaFoldDB" id="A0A0E9SSS6"/>
<name>A0A0E9SSS6_ANGAN</name>
<proteinExistence type="predicted"/>
<organism evidence="1">
    <name type="scientific">Anguilla anguilla</name>
    <name type="common">European freshwater eel</name>
    <name type="synonym">Muraena anguilla</name>
    <dbReference type="NCBI Taxonomy" id="7936"/>
    <lineage>
        <taxon>Eukaryota</taxon>
        <taxon>Metazoa</taxon>
        <taxon>Chordata</taxon>
        <taxon>Craniata</taxon>
        <taxon>Vertebrata</taxon>
        <taxon>Euteleostomi</taxon>
        <taxon>Actinopterygii</taxon>
        <taxon>Neopterygii</taxon>
        <taxon>Teleostei</taxon>
        <taxon>Anguilliformes</taxon>
        <taxon>Anguillidae</taxon>
        <taxon>Anguilla</taxon>
    </lineage>
</organism>
<protein>
    <submittedName>
        <fullName evidence="1">Uncharacterized protein</fullName>
    </submittedName>
</protein>
<dbReference type="EMBL" id="GBXM01064989">
    <property type="protein sequence ID" value="JAH43588.1"/>
    <property type="molecule type" value="Transcribed_RNA"/>
</dbReference>